<keyword evidence="2" id="KW-1185">Reference proteome</keyword>
<protein>
    <submittedName>
        <fullName evidence="1">Uncharacterized protein</fullName>
    </submittedName>
</protein>
<evidence type="ECO:0000313" key="1">
    <source>
        <dbReference type="EMBL" id="MFC5526576.1"/>
    </source>
</evidence>
<dbReference type="Proteomes" id="UP001596114">
    <property type="component" value="Unassembled WGS sequence"/>
</dbReference>
<dbReference type="EMBL" id="JBHSNF010000002">
    <property type="protein sequence ID" value="MFC5526576.1"/>
    <property type="molecule type" value="Genomic_DNA"/>
</dbReference>
<organism evidence="1 2">
    <name type="scientific">Rhodanobacter ginsengisoli</name>
    <dbReference type="NCBI Taxonomy" id="418646"/>
    <lineage>
        <taxon>Bacteria</taxon>
        <taxon>Pseudomonadati</taxon>
        <taxon>Pseudomonadota</taxon>
        <taxon>Gammaproteobacteria</taxon>
        <taxon>Lysobacterales</taxon>
        <taxon>Rhodanobacteraceae</taxon>
        <taxon>Rhodanobacter</taxon>
    </lineage>
</organism>
<proteinExistence type="predicted"/>
<evidence type="ECO:0000313" key="2">
    <source>
        <dbReference type="Proteomes" id="UP001596114"/>
    </source>
</evidence>
<accession>A0ABW0QNM5</accession>
<dbReference type="RefSeq" id="WP_377320367.1">
    <property type="nucleotide sequence ID" value="NZ_JBHSNF010000002.1"/>
</dbReference>
<gene>
    <name evidence="1" type="ORF">ACFPPA_12605</name>
</gene>
<name>A0ABW0QNM5_9GAMM</name>
<reference evidence="2" key="1">
    <citation type="journal article" date="2019" name="Int. J. Syst. Evol. Microbiol.">
        <title>The Global Catalogue of Microorganisms (GCM) 10K type strain sequencing project: providing services to taxonomists for standard genome sequencing and annotation.</title>
        <authorList>
            <consortium name="The Broad Institute Genomics Platform"/>
            <consortium name="The Broad Institute Genome Sequencing Center for Infectious Disease"/>
            <person name="Wu L."/>
            <person name="Ma J."/>
        </authorList>
    </citation>
    <scope>NUCLEOTIDE SEQUENCE [LARGE SCALE GENOMIC DNA]</scope>
    <source>
        <strain evidence="2">CGMCC 1.16619</strain>
    </source>
</reference>
<sequence length="59" mass="6732">MKKKQMQPMIKIANNIIIGSQRQPEGLGSDKRMRGKKGYFVGVAIARTVLRLQADCDRW</sequence>
<comment type="caution">
    <text evidence="1">The sequence shown here is derived from an EMBL/GenBank/DDBJ whole genome shotgun (WGS) entry which is preliminary data.</text>
</comment>